<name>A0A6L2NWP6_TANCI</name>
<dbReference type="EMBL" id="BKCJ010009868">
    <property type="protein sequence ID" value="GEU89004.1"/>
    <property type="molecule type" value="Genomic_DNA"/>
</dbReference>
<gene>
    <name evidence="1" type="ORF">Tci_060982</name>
</gene>
<accession>A0A6L2NWP6</accession>
<protein>
    <submittedName>
        <fullName evidence="1">Uncharacterized protein</fullName>
    </submittedName>
</protein>
<organism evidence="1">
    <name type="scientific">Tanacetum cinerariifolium</name>
    <name type="common">Dalmatian daisy</name>
    <name type="synonym">Chrysanthemum cinerariifolium</name>
    <dbReference type="NCBI Taxonomy" id="118510"/>
    <lineage>
        <taxon>Eukaryota</taxon>
        <taxon>Viridiplantae</taxon>
        <taxon>Streptophyta</taxon>
        <taxon>Embryophyta</taxon>
        <taxon>Tracheophyta</taxon>
        <taxon>Spermatophyta</taxon>
        <taxon>Magnoliopsida</taxon>
        <taxon>eudicotyledons</taxon>
        <taxon>Gunneridae</taxon>
        <taxon>Pentapetalae</taxon>
        <taxon>asterids</taxon>
        <taxon>campanulids</taxon>
        <taxon>Asterales</taxon>
        <taxon>Asteraceae</taxon>
        <taxon>Asteroideae</taxon>
        <taxon>Anthemideae</taxon>
        <taxon>Anthemidinae</taxon>
        <taxon>Tanacetum</taxon>
    </lineage>
</organism>
<comment type="caution">
    <text evidence="1">The sequence shown here is derived from an EMBL/GenBank/DDBJ whole genome shotgun (WGS) entry which is preliminary data.</text>
</comment>
<evidence type="ECO:0000313" key="1">
    <source>
        <dbReference type="EMBL" id="GEU89004.1"/>
    </source>
</evidence>
<reference evidence="1" key="1">
    <citation type="journal article" date="2019" name="Sci. Rep.">
        <title>Draft genome of Tanacetum cinerariifolium, the natural source of mosquito coil.</title>
        <authorList>
            <person name="Yamashiro T."/>
            <person name="Shiraishi A."/>
            <person name="Satake H."/>
            <person name="Nakayama K."/>
        </authorList>
    </citation>
    <scope>NUCLEOTIDE SEQUENCE</scope>
</reference>
<dbReference type="AlphaFoldDB" id="A0A6L2NWP6"/>
<sequence>MTLSSIYHGISESLITFEIVFILIKSFALVKNDRQLGSSHSRIWPSWQCCLIYGISCTNLTMEVAVVSRDSGG</sequence>
<proteinExistence type="predicted"/>